<keyword evidence="2" id="KW-1185">Reference proteome</keyword>
<name>A0ABY6APX4_9PSED</name>
<dbReference type="EC" id="2.4.-.-" evidence="1"/>
<gene>
    <name evidence="1" type="ORF">N5C08_21935</name>
</gene>
<proteinExistence type="predicted"/>
<dbReference type="PANTHER" id="PTHR45947">
    <property type="entry name" value="SULFOQUINOVOSYL TRANSFERASE SQD2"/>
    <property type="match status" value="1"/>
</dbReference>
<dbReference type="Gene3D" id="3.40.50.2000">
    <property type="entry name" value="Glycogen Phosphorylase B"/>
    <property type="match status" value="2"/>
</dbReference>
<dbReference type="PANTHER" id="PTHR45947:SF15">
    <property type="entry name" value="TEICHURONIC ACID BIOSYNTHESIS GLYCOSYLTRANSFERASE TUAC-RELATED"/>
    <property type="match status" value="1"/>
</dbReference>
<keyword evidence="1" id="KW-0808">Transferase</keyword>
<protein>
    <submittedName>
        <fullName evidence="1">Glycosyltransferase</fullName>
        <ecNumber evidence="1">2.4.-.-</ecNumber>
    </submittedName>
</protein>
<reference evidence="1" key="1">
    <citation type="submission" date="2022-09" db="EMBL/GenBank/DDBJ databases">
        <title>Complete genome sequence of Pseudomonas promysalinigenes strain RL-WG26, a newly isolated PGPR with the potential for plant salinity stress alleviation.</title>
        <authorList>
            <person name="Ren L."/>
            <person name="Wang G."/>
            <person name="Hu H."/>
        </authorList>
    </citation>
    <scope>NUCLEOTIDE SEQUENCE</scope>
    <source>
        <strain evidence="1">RL-WG26</strain>
    </source>
</reference>
<evidence type="ECO:0000313" key="2">
    <source>
        <dbReference type="Proteomes" id="UP001064504"/>
    </source>
</evidence>
<dbReference type="GO" id="GO:0016757">
    <property type="term" value="F:glycosyltransferase activity"/>
    <property type="evidence" value="ECO:0007669"/>
    <property type="project" value="UniProtKB-KW"/>
</dbReference>
<dbReference type="SUPFAM" id="SSF53756">
    <property type="entry name" value="UDP-Glycosyltransferase/glycogen phosphorylase"/>
    <property type="match status" value="1"/>
</dbReference>
<keyword evidence="1" id="KW-0328">Glycosyltransferase</keyword>
<sequence length="363" mass="39672">MEILNVMWAGGSPYLSIHKVHQHVLSHAGADARISHWLLLGGELCHSDENTRAWHMPQRALKGKNLWRLLRPWLRLRLRKALKEAGAQVILLDGIGVARLVLPVLKHMPEVRAKVLFHGMTRLTPSDVSLLSRLPAEQVCVAAVSDTLARALQRGIGRPVQALRMAFDPLAFTASLLGREQARHVLALPATEGVLFGAVGRLVESKGFDMLIEAFASAVAQQPGIQLAIVGDGPLRASLQARIDSLGLTATVHLCGHHDDLERLYRAFDWLMVPSRAEGLGLVVQEAVIADVPVVCTDLPVFREQLQGSARYLPVDDTQAWAQEMARCDAARALVVAGQQRRALAPEVAWQAFCDGAHSLLRG</sequence>
<accession>A0ABY6APX4</accession>
<evidence type="ECO:0000313" key="1">
    <source>
        <dbReference type="EMBL" id="UXH39580.1"/>
    </source>
</evidence>
<organism evidence="1 2">
    <name type="scientific">Pseudomonas promysalinigenes</name>
    <dbReference type="NCBI Taxonomy" id="485898"/>
    <lineage>
        <taxon>Bacteria</taxon>
        <taxon>Pseudomonadati</taxon>
        <taxon>Pseudomonadota</taxon>
        <taxon>Gammaproteobacteria</taxon>
        <taxon>Pseudomonadales</taxon>
        <taxon>Pseudomonadaceae</taxon>
        <taxon>Pseudomonas</taxon>
    </lineage>
</organism>
<dbReference type="RefSeq" id="WP_261744260.1">
    <property type="nucleotide sequence ID" value="NZ_CP104557.1"/>
</dbReference>
<dbReference type="Pfam" id="PF13692">
    <property type="entry name" value="Glyco_trans_1_4"/>
    <property type="match status" value="1"/>
</dbReference>
<dbReference type="Proteomes" id="UP001064504">
    <property type="component" value="Chromosome"/>
</dbReference>
<dbReference type="InterPro" id="IPR050194">
    <property type="entry name" value="Glycosyltransferase_grp1"/>
</dbReference>
<dbReference type="EMBL" id="CP104557">
    <property type="protein sequence ID" value="UXH39580.1"/>
    <property type="molecule type" value="Genomic_DNA"/>
</dbReference>